<name>A0A0F8Y6V1_9ZZZZ</name>
<evidence type="ECO:0000313" key="1">
    <source>
        <dbReference type="EMBL" id="KKK77192.1"/>
    </source>
</evidence>
<protein>
    <recommendedName>
        <fullName evidence="2">Class I SAM-dependent methyltransferase</fullName>
    </recommendedName>
</protein>
<organism evidence="1">
    <name type="scientific">marine sediment metagenome</name>
    <dbReference type="NCBI Taxonomy" id="412755"/>
    <lineage>
        <taxon>unclassified sequences</taxon>
        <taxon>metagenomes</taxon>
        <taxon>ecological metagenomes</taxon>
    </lineage>
</organism>
<sequence>TPQLAELHTTSATTVALRSFQELTQDDILFVDTTHTVRVGGEVNRIVLEVLPLLQRGVIVHFHDVFLPREYPREWIEDHSWYWSEQYLLQAFLAFNPTYEVLFAANAVVHSFPDRVASVVPSFTPEAVEPSDAVKPGHAAFWLRRVA</sequence>
<proteinExistence type="predicted"/>
<comment type="caution">
    <text evidence="1">The sequence shown here is derived from an EMBL/GenBank/DDBJ whole genome shotgun (WGS) entry which is preliminary data.</text>
</comment>
<gene>
    <name evidence="1" type="ORF">LCGC14_2856060</name>
</gene>
<reference evidence="1" key="1">
    <citation type="journal article" date="2015" name="Nature">
        <title>Complex archaea that bridge the gap between prokaryotes and eukaryotes.</title>
        <authorList>
            <person name="Spang A."/>
            <person name="Saw J.H."/>
            <person name="Jorgensen S.L."/>
            <person name="Zaremba-Niedzwiedzka K."/>
            <person name="Martijn J."/>
            <person name="Lind A.E."/>
            <person name="van Eijk R."/>
            <person name="Schleper C."/>
            <person name="Guy L."/>
            <person name="Ettema T.J."/>
        </authorList>
    </citation>
    <scope>NUCLEOTIDE SEQUENCE</scope>
</reference>
<accession>A0A0F8Y6V1</accession>
<feature type="non-terminal residue" evidence="1">
    <location>
        <position position="1"/>
    </location>
</feature>
<dbReference type="Pfam" id="PF13578">
    <property type="entry name" value="Methyltransf_24"/>
    <property type="match status" value="1"/>
</dbReference>
<dbReference type="AlphaFoldDB" id="A0A0F8Y6V1"/>
<evidence type="ECO:0008006" key="2">
    <source>
        <dbReference type="Google" id="ProtNLM"/>
    </source>
</evidence>
<dbReference type="EMBL" id="LAZR01055073">
    <property type="protein sequence ID" value="KKK77192.1"/>
    <property type="molecule type" value="Genomic_DNA"/>
</dbReference>